<feature type="domain" description="Crinkler effector protein N-terminal" evidence="4">
    <location>
        <begin position="2"/>
        <end position="126"/>
    </location>
</feature>
<evidence type="ECO:0000259" key="4">
    <source>
        <dbReference type="Pfam" id="PF20147"/>
    </source>
</evidence>
<sequence length="161" mass="17502">MMTLYCVIVGVAGSAFPVDIEISEKTSVGHLKKAIWEEIKEKFIHDDKFRRVIASDLQLFLAKAGRGNAWLSSVSDDVKKLKKGEKSALVEALTQEEKELQGESGLKKVLAGMPLPSIDEIHVLVVVPEQGTSAPIVSQELDAKRLKKTGKHTLGSAVAIL</sequence>
<accession>A0A9W6XC56</accession>
<protein>
    <submittedName>
        <fullName evidence="5">Unnamed protein product</fullName>
    </submittedName>
</protein>
<dbReference type="GO" id="GO:0043657">
    <property type="term" value="C:host cell"/>
    <property type="evidence" value="ECO:0007669"/>
    <property type="project" value="UniProtKB-SubCell"/>
</dbReference>
<evidence type="ECO:0000256" key="3">
    <source>
        <dbReference type="ARBA" id="ARBA00022525"/>
    </source>
</evidence>
<keyword evidence="6" id="KW-1185">Reference proteome</keyword>
<dbReference type="EMBL" id="BSXW01001296">
    <property type="protein sequence ID" value="GMF35614.1"/>
    <property type="molecule type" value="Genomic_DNA"/>
</dbReference>
<proteinExistence type="predicted"/>
<dbReference type="Pfam" id="PF20147">
    <property type="entry name" value="Crinkler"/>
    <property type="match status" value="1"/>
</dbReference>
<evidence type="ECO:0000313" key="5">
    <source>
        <dbReference type="EMBL" id="GMF35614.1"/>
    </source>
</evidence>
<evidence type="ECO:0000256" key="1">
    <source>
        <dbReference type="ARBA" id="ARBA00004340"/>
    </source>
</evidence>
<name>A0A9W6XC56_9STRA</name>
<dbReference type="Proteomes" id="UP001165083">
    <property type="component" value="Unassembled WGS sequence"/>
</dbReference>
<dbReference type="OrthoDB" id="125307at2759"/>
<organism evidence="5 6">
    <name type="scientific">Phytophthora lilii</name>
    <dbReference type="NCBI Taxonomy" id="2077276"/>
    <lineage>
        <taxon>Eukaryota</taxon>
        <taxon>Sar</taxon>
        <taxon>Stramenopiles</taxon>
        <taxon>Oomycota</taxon>
        <taxon>Peronosporomycetes</taxon>
        <taxon>Peronosporales</taxon>
        <taxon>Peronosporaceae</taxon>
        <taxon>Phytophthora</taxon>
    </lineage>
</organism>
<comment type="subcellular location">
    <subcellularLocation>
        <location evidence="1">Host cell</location>
    </subcellularLocation>
    <subcellularLocation>
        <location evidence="2">Secreted</location>
    </subcellularLocation>
</comment>
<evidence type="ECO:0000256" key="2">
    <source>
        <dbReference type="ARBA" id="ARBA00004613"/>
    </source>
</evidence>
<comment type="caution">
    <text evidence="5">The sequence shown here is derived from an EMBL/GenBank/DDBJ whole genome shotgun (WGS) entry which is preliminary data.</text>
</comment>
<evidence type="ECO:0000313" key="6">
    <source>
        <dbReference type="Proteomes" id="UP001165083"/>
    </source>
</evidence>
<dbReference type="GO" id="GO:0005576">
    <property type="term" value="C:extracellular region"/>
    <property type="evidence" value="ECO:0007669"/>
    <property type="project" value="UniProtKB-SubCell"/>
</dbReference>
<gene>
    <name evidence="5" type="ORF">Plil01_001512200</name>
</gene>
<keyword evidence="3" id="KW-0964">Secreted</keyword>
<dbReference type="InterPro" id="IPR045379">
    <property type="entry name" value="Crinkler_N"/>
</dbReference>
<dbReference type="AlphaFoldDB" id="A0A9W6XC56"/>
<reference evidence="5" key="1">
    <citation type="submission" date="2023-04" db="EMBL/GenBank/DDBJ databases">
        <title>Phytophthora lilii NBRC 32176.</title>
        <authorList>
            <person name="Ichikawa N."/>
            <person name="Sato H."/>
            <person name="Tonouchi N."/>
        </authorList>
    </citation>
    <scope>NUCLEOTIDE SEQUENCE</scope>
    <source>
        <strain evidence="5">NBRC 32176</strain>
    </source>
</reference>